<dbReference type="Gene3D" id="1.20.920.60">
    <property type="match status" value="1"/>
</dbReference>
<evidence type="ECO:0000259" key="2">
    <source>
        <dbReference type="Pfam" id="PF01205"/>
    </source>
</evidence>
<dbReference type="PANTHER" id="PTHR22878:SF68">
    <property type="entry name" value="DYNEIN HEAVY CHAIN 6, AXONEMAL-LIKE"/>
    <property type="match status" value="1"/>
</dbReference>
<keyword evidence="5" id="KW-1185">Reference proteome</keyword>
<dbReference type="InterPro" id="IPR026983">
    <property type="entry name" value="DHC"/>
</dbReference>
<dbReference type="Gene3D" id="3.30.230.30">
    <property type="entry name" value="Impact, N-terminal domain"/>
    <property type="match status" value="1"/>
</dbReference>
<evidence type="ECO:0000313" key="5">
    <source>
        <dbReference type="Proteomes" id="UP000332933"/>
    </source>
</evidence>
<dbReference type="GO" id="GO:0051959">
    <property type="term" value="F:dynein light intermediate chain binding"/>
    <property type="evidence" value="ECO:0007669"/>
    <property type="project" value="InterPro"/>
</dbReference>
<evidence type="ECO:0000313" key="3">
    <source>
        <dbReference type="EMBL" id="KAF0697387.1"/>
    </source>
</evidence>
<proteinExistence type="predicted"/>
<reference evidence="4 5" key="1">
    <citation type="submission" date="2019-03" db="EMBL/GenBank/DDBJ databases">
        <authorList>
            <person name="Gaulin E."/>
            <person name="Dumas B."/>
        </authorList>
    </citation>
    <scope>NUCLEOTIDE SEQUENCE [LARGE SCALE GENOMIC DNA]</scope>
    <source>
        <strain evidence="4">CBS 568.67</strain>
    </source>
</reference>
<dbReference type="EMBL" id="VJMH01005322">
    <property type="protein sequence ID" value="KAF0697387.1"/>
    <property type="molecule type" value="Genomic_DNA"/>
</dbReference>
<evidence type="ECO:0000313" key="4">
    <source>
        <dbReference type="EMBL" id="VFT88794.1"/>
    </source>
</evidence>
<dbReference type="Proteomes" id="UP000332933">
    <property type="component" value="Unassembled WGS sequence"/>
</dbReference>
<organism evidence="4 5">
    <name type="scientific">Aphanomyces stellatus</name>
    <dbReference type="NCBI Taxonomy" id="120398"/>
    <lineage>
        <taxon>Eukaryota</taxon>
        <taxon>Sar</taxon>
        <taxon>Stramenopiles</taxon>
        <taxon>Oomycota</taxon>
        <taxon>Saprolegniomycetes</taxon>
        <taxon>Saprolegniales</taxon>
        <taxon>Verrucalvaceae</taxon>
        <taxon>Aphanomyces</taxon>
    </lineage>
</organism>
<evidence type="ECO:0000256" key="1">
    <source>
        <dbReference type="SAM" id="MobiDB-lite"/>
    </source>
</evidence>
<gene>
    <name evidence="4" type="primary">Aste57867_11939</name>
    <name evidence="3" type="ORF">As57867_011894</name>
    <name evidence="4" type="ORF">ASTE57867_11939</name>
</gene>
<dbReference type="GO" id="GO:0030286">
    <property type="term" value="C:dynein complex"/>
    <property type="evidence" value="ECO:0007669"/>
    <property type="project" value="InterPro"/>
</dbReference>
<dbReference type="EMBL" id="CAADRA010005343">
    <property type="protein sequence ID" value="VFT88794.1"/>
    <property type="molecule type" value="Genomic_DNA"/>
</dbReference>
<dbReference type="InterPro" id="IPR036956">
    <property type="entry name" value="Impact_N_sf"/>
</dbReference>
<dbReference type="GO" id="GO:0007018">
    <property type="term" value="P:microtubule-based movement"/>
    <property type="evidence" value="ECO:0007669"/>
    <property type="project" value="InterPro"/>
</dbReference>
<feature type="domain" description="Impact N-terminal" evidence="2">
    <location>
        <begin position="28"/>
        <end position="113"/>
    </location>
</feature>
<dbReference type="AlphaFoldDB" id="A0A485KUP4"/>
<name>A0A485KUP4_9STRA</name>
<accession>A0A485KUP4</accession>
<dbReference type="GO" id="GO:0045505">
    <property type="term" value="F:dynein intermediate chain binding"/>
    <property type="evidence" value="ECO:0007669"/>
    <property type="project" value="InterPro"/>
</dbReference>
<protein>
    <submittedName>
        <fullName evidence="4">Aste57867_11939 protein</fullName>
    </submittedName>
</protein>
<dbReference type="Pfam" id="PF01205">
    <property type="entry name" value="Impact_N"/>
    <property type="match status" value="1"/>
</dbReference>
<dbReference type="PANTHER" id="PTHR22878">
    <property type="entry name" value="DYNEIN HEAVY CHAIN 6, AXONEMAL-LIKE-RELATED"/>
    <property type="match status" value="1"/>
</dbReference>
<dbReference type="SUPFAM" id="SSF54211">
    <property type="entry name" value="Ribosomal protein S5 domain 2-like"/>
    <property type="match status" value="1"/>
</dbReference>
<feature type="region of interest" description="Disordered" evidence="1">
    <location>
        <begin position="346"/>
        <end position="369"/>
    </location>
</feature>
<reference evidence="3" key="2">
    <citation type="submission" date="2019-06" db="EMBL/GenBank/DDBJ databases">
        <title>Genomics analysis of Aphanomyces spp. identifies a new class of oomycete effector associated with host adaptation.</title>
        <authorList>
            <person name="Gaulin E."/>
        </authorList>
    </citation>
    <scope>NUCLEOTIDE SEQUENCE</scope>
    <source>
        <strain evidence="3">CBS 578.67</strain>
    </source>
</reference>
<feature type="compositionally biased region" description="Basic and acidic residues" evidence="1">
    <location>
        <begin position="415"/>
        <end position="431"/>
    </location>
</feature>
<dbReference type="InterPro" id="IPR001498">
    <property type="entry name" value="Impact_N"/>
</dbReference>
<dbReference type="OrthoDB" id="69641at2759"/>
<dbReference type="InterPro" id="IPR020568">
    <property type="entry name" value="Ribosomal_Su5_D2-typ_SF"/>
</dbReference>
<feature type="compositionally biased region" description="Acidic residues" evidence="1">
    <location>
        <begin position="349"/>
        <end position="361"/>
    </location>
</feature>
<feature type="region of interest" description="Disordered" evidence="1">
    <location>
        <begin position="385"/>
        <end position="431"/>
    </location>
</feature>
<sequence>MTKLICAARDDPSPRVSSGPQMKLLHNVFQGFVLPAYSSADVPSLVQTLQKTNPRLRHSTHLPYAFRIVECADGETTEVVEGGGDGGILGAGDKLLQVLRRWEVCNAVVVVNRADRSLTGRLIVAQTYKLVVESAKLALEQFALESLHPTEAAKLALQDLAQTNQDDGAAPPHLTVQEMTYAGQATNMVNGMVQGTKQGRVNHFQAAAAAAAPLDTQDDTVVRLKSLDAIGISKDDLATLKALRMPPKELHMVLVCVALLLNVKDVSWIGCREMLHHPAFCARVLHLDPIKLSKKQAARVRAILQEPEFVPELVRRISAVGAALLTWVFRVMDDYDAHRLGFELRGPDPIDDEDDNEQEHDAEERRDDEWTKEVLHRRRLLDDEAALRIDGPEPHPPPPQSVADQDHAIIPTDLFHPKTDSGRIRDHGRMV</sequence>